<evidence type="ECO:0000313" key="2">
    <source>
        <dbReference type="Proteomes" id="UP001501074"/>
    </source>
</evidence>
<organism evidence="1 2">
    <name type="scientific">Kineosporia mesophila</name>
    <dbReference type="NCBI Taxonomy" id="566012"/>
    <lineage>
        <taxon>Bacteria</taxon>
        <taxon>Bacillati</taxon>
        <taxon>Actinomycetota</taxon>
        <taxon>Actinomycetes</taxon>
        <taxon>Kineosporiales</taxon>
        <taxon>Kineosporiaceae</taxon>
        <taxon>Kineosporia</taxon>
    </lineage>
</organism>
<sequence>MRAATRRRVAVPAAVLSGVLVSGLLVWHTSYAAFTASTDNLGNSFQSGSVSISDNDAGSALFTATALSPGASAQNCITVTYGGTLPGSVKLSAAYTDTTTAGANDLAQYLTFKIEEVGLTGTCDAASGMTAVEILPAATTLATKVSGLAAPGVDINWNSASTGQQKRYRFSYVLQDNNNAQNKTAGVGFTWTASSL</sequence>
<gene>
    <name evidence="1" type="ORF">GCM10022223_64140</name>
</gene>
<comment type="caution">
    <text evidence="1">The sequence shown here is derived from an EMBL/GenBank/DDBJ whole genome shotgun (WGS) entry which is preliminary data.</text>
</comment>
<accession>A0ABP7APE0</accession>
<protein>
    <recommendedName>
        <fullName evidence="3">Camelysin-like metallo-endopeptidase</fullName>
    </recommendedName>
</protein>
<name>A0ABP7APE0_9ACTN</name>
<keyword evidence="2" id="KW-1185">Reference proteome</keyword>
<reference evidence="2" key="1">
    <citation type="journal article" date="2019" name="Int. J. Syst. Evol. Microbiol.">
        <title>The Global Catalogue of Microorganisms (GCM) 10K type strain sequencing project: providing services to taxonomists for standard genome sequencing and annotation.</title>
        <authorList>
            <consortium name="The Broad Institute Genomics Platform"/>
            <consortium name="The Broad Institute Genome Sequencing Center for Infectious Disease"/>
            <person name="Wu L."/>
            <person name="Ma J."/>
        </authorList>
    </citation>
    <scope>NUCLEOTIDE SEQUENCE [LARGE SCALE GENOMIC DNA]</scope>
    <source>
        <strain evidence="2">JCM 16902</strain>
    </source>
</reference>
<evidence type="ECO:0008006" key="3">
    <source>
        <dbReference type="Google" id="ProtNLM"/>
    </source>
</evidence>
<evidence type="ECO:0000313" key="1">
    <source>
        <dbReference type="EMBL" id="GAA3636760.1"/>
    </source>
</evidence>
<dbReference type="RefSeq" id="WP_231481803.1">
    <property type="nucleotide sequence ID" value="NZ_BAAAZO010000012.1"/>
</dbReference>
<proteinExistence type="predicted"/>
<dbReference type="Proteomes" id="UP001501074">
    <property type="component" value="Unassembled WGS sequence"/>
</dbReference>
<dbReference type="EMBL" id="BAAAZO010000012">
    <property type="protein sequence ID" value="GAA3636760.1"/>
    <property type="molecule type" value="Genomic_DNA"/>
</dbReference>